<feature type="transmembrane region" description="Helical" evidence="2">
    <location>
        <begin position="20"/>
        <end position="44"/>
    </location>
</feature>
<evidence type="ECO:0000313" key="3">
    <source>
        <dbReference type="EMBL" id="SOD97717.1"/>
    </source>
</evidence>
<keyword evidence="2" id="KW-0472">Membrane</keyword>
<proteinExistence type="predicted"/>
<dbReference type="RefSeq" id="WP_097183373.1">
    <property type="nucleotide sequence ID" value="NZ_OCNK01000002.1"/>
</dbReference>
<dbReference type="OrthoDB" id="5197718at2"/>
<dbReference type="Proteomes" id="UP000219482">
    <property type="component" value="Unassembled WGS sequence"/>
</dbReference>
<feature type="compositionally biased region" description="Basic and acidic residues" evidence="1">
    <location>
        <begin position="62"/>
        <end position="80"/>
    </location>
</feature>
<protein>
    <submittedName>
        <fullName evidence="3">Uncharacterized protein</fullName>
    </submittedName>
</protein>
<sequence>MTPATTPPAPGSMTVPFLFGWEVVLVGLVLLVVVAVAFLAFGALRAGRDDRTEWQAWLDARSSPRPDPATDGHDRVAPRG</sequence>
<dbReference type="AlphaFoldDB" id="A0A286GQ96"/>
<keyword evidence="4" id="KW-1185">Reference proteome</keyword>
<name>A0A286GQ96_9ACTN</name>
<accession>A0A286GQ96</accession>
<feature type="region of interest" description="Disordered" evidence="1">
    <location>
        <begin position="58"/>
        <end position="80"/>
    </location>
</feature>
<organism evidence="3 4">
    <name type="scientific">Blastococcus haudaquaticus</name>
    <dbReference type="NCBI Taxonomy" id="1938745"/>
    <lineage>
        <taxon>Bacteria</taxon>
        <taxon>Bacillati</taxon>
        <taxon>Actinomycetota</taxon>
        <taxon>Actinomycetes</taxon>
        <taxon>Geodermatophilales</taxon>
        <taxon>Geodermatophilaceae</taxon>
        <taxon>Blastococcus</taxon>
    </lineage>
</organism>
<dbReference type="EMBL" id="OCNK01000002">
    <property type="protein sequence ID" value="SOD97717.1"/>
    <property type="molecule type" value="Genomic_DNA"/>
</dbReference>
<evidence type="ECO:0000256" key="1">
    <source>
        <dbReference type="SAM" id="MobiDB-lite"/>
    </source>
</evidence>
<gene>
    <name evidence="3" type="ORF">SAMN06272739_1593</name>
</gene>
<evidence type="ECO:0000256" key="2">
    <source>
        <dbReference type="SAM" id="Phobius"/>
    </source>
</evidence>
<reference evidence="4" key="1">
    <citation type="submission" date="2017-09" db="EMBL/GenBank/DDBJ databases">
        <authorList>
            <person name="Varghese N."/>
            <person name="Submissions S."/>
        </authorList>
    </citation>
    <scope>NUCLEOTIDE SEQUENCE [LARGE SCALE GENOMIC DNA]</scope>
    <source>
        <strain evidence="4">DSM 44270</strain>
    </source>
</reference>
<evidence type="ECO:0000313" key="4">
    <source>
        <dbReference type="Proteomes" id="UP000219482"/>
    </source>
</evidence>
<keyword evidence="2" id="KW-1133">Transmembrane helix</keyword>
<keyword evidence="2" id="KW-0812">Transmembrane</keyword>